<comment type="caution">
    <text evidence="2">The sequence shown here is derived from an EMBL/GenBank/DDBJ whole genome shotgun (WGS) entry which is preliminary data.</text>
</comment>
<sequence>MKTLALLAALALPILAQAADYSGTWSLDKAKSANLPPYYAQVQSHTLTNTQDAQTLKVAIAIQREGAAPDSVTFDYRLDGTPTQGRAMVRTPQGMQEVPTTMVTRMDAGGQVHIAVTRETPGAAPVTSTEDWSLSADGQTLTVHLVRGPQASDLVFRRL</sequence>
<protein>
    <submittedName>
        <fullName evidence="2">Uncharacterized protein</fullName>
    </submittedName>
</protein>
<dbReference type="Proteomes" id="UP000298438">
    <property type="component" value="Unassembled WGS sequence"/>
</dbReference>
<evidence type="ECO:0000313" key="2">
    <source>
        <dbReference type="EMBL" id="TFW15722.1"/>
    </source>
</evidence>
<name>A0A4Y9S300_9BURK</name>
<evidence type="ECO:0000256" key="1">
    <source>
        <dbReference type="SAM" id="SignalP"/>
    </source>
</evidence>
<feature type="chain" id="PRO_5021285788" evidence="1">
    <location>
        <begin position="19"/>
        <end position="159"/>
    </location>
</feature>
<dbReference type="AlphaFoldDB" id="A0A4Y9S300"/>
<keyword evidence="1" id="KW-0732">Signal</keyword>
<dbReference type="EMBL" id="SPVF01000225">
    <property type="protein sequence ID" value="TFW15722.1"/>
    <property type="molecule type" value="Genomic_DNA"/>
</dbReference>
<accession>A0A4Y9S300</accession>
<proteinExistence type="predicted"/>
<organism evidence="2 3">
    <name type="scientific">Zemynaea arenosa</name>
    <dbReference type="NCBI Taxonomy" id="2561931"/>
    <lineage>
        <taxon>Bacteria</taxon>
        <taxon>Pseudomonadati</taxon>
        <taxon>Pseudomonadota</taxon>
        <taxon>Betaproteobacteria</taxon>
        <taxon>Burkholderiales</taxon>
        <taxon>Oxalobacteraceae</taxon>
        <taxon>Telluria group</taxon>
        <taxon>Zemynaea</taxon>
    </lineage>
</organism>
<evidence type="ECO:0000313" key="3">
    <source>
        <dbReference type="Proteomes" id="UP000298438"/>
    </source>
</evidence>
<gene>
    <name evidence="2" type="ORF">E4L96_17585</name>
</gene>
<reference evidence="2 3" key="1">
    <citation type="submission" date="2019-03" db="EMBL/GenBank/DDBJ databases">
        <title>Draft Genome Sequence of Massilia arenosa sp. nov., a Novel Massilia Species Isolated from a Sandy-loam Maize Soil.</title>
        <authorList>
            <person name="Raths R."/>
            <person name="Peta V."/>
            <person name="Bucking H."/>
        </authorList>
    </citation>
    <scope>NUCLEOTIDE SEQUENCE [LARGE SCALE GENOMIC DNA]</scope>
    <source>
        <strain evidence="2 3">MC02</strain>
    </source>
</reference>
<feature type="signal peptide" evidence="1">
    <location>
        <begin position="1"/>
        <end position="18"/>
    </location>
</feature>
<keyword evidence="3" id="KW-1185">Reference proteome</keyword>
<dbReference type="RefSeq" id="WP_135208518.1">
    <property type="nucleotide sequence ID" value="NZ_SPVF01000225.1"/>
</dbReference>